<evidence type="ECO:0000313" key="3">
    <source>
        <dbReference type="Proteomes" id="UP000192356"/>
    </source>
</evidence>
<organism evidence="2 3">
    <name type="scientific">Hepatospora eriocheir</name>
    <dbReference type="NCBI Taxonomy" id="1081669"/>
    <lineage>
        <taxon>Eukaryota</taxon>
        <taxon>Fungi</taxon>
        <taxon>Fungi incertae sedis</taxon>
        <taxon>Microsporidia</taxon>
        <taxon>Hepatosporidae</taxon>
        <taxon>Hepatospora</taxon>
    </lineage>
</organism>
<evidence type="ECO:0000256" key="1">
    <source>
        <dbReference type="SAM" id="Phobius"/>
    </source>
</evidence>
<protein>
    <submittedName>
        <fullName evidence="2">Uncharacterized protein</fullName>
    </submittedName>
</protein>
<comment type="caution">
    <text evidence="2">The sequence shown here is derived from an EMBL/GenBank/DDBJ whole genome shotgun (WGS) entry which is preliminary data.</text>
</comment>
<keyword evidence="1" id="KW-0472">Membrane</keyword>
<evidence type="ECO:0000313" key="2">
    <source>
        <dbReference type="EMBL" id="ORD97635.1"/>
    </source>
</evidence>
<keyword evidence="1" id="KW-1133">Transmembrane helix</keyword>
<sequence>MIAKTRKSVFAMIRRSMTGVIMIRRSMTGVVMTEIVIIRVMKVVIIVTQIHQIGSLNFILVMVIIVIMNLCLRMDGQSVTVHHPITKIDALEW</sequence>
<gene>
    <name evidence="2" type="ORF">HERIO_487</name>
</gene>
<feature type="transmembrane region" description="Helical" evidence="1">
    <location>
        <begin position="21"/>
        <end position="41"/>
    </location>
</feature>
<proteinExistence type="predicted"/>
<dbReference type="EMBL" id="LVKB01000015">
    <property type="protein sequence ID" value="ORD97635.1"/>
    <property type="molecule type" value="Genomic_DNA"/>
</dbReference>
<dbReference type="VEuPathDB" id="MicrosporidiaDB:HERIO_487"/>
<name>A0A1X0QD85_9MICR</name>
<keyword evidence="3" id="KW-1185">Reference proteome</keyword>
<accession>A0A1X0QD85</accession>
<keyword evidence="1" id="KW-0812">Transmembrane</keyword>
<dbReference type="Proteomes" id="UP000192356">
    <property type="component" value="Unassembled WGS sequence"/>
</dbReference>
<reference evidence="2 3" key="1">
    <citation type="journal article" date="2017" name="Environ. Microbiol.">
        <title>Decay of the glycolytic pathway and adaptation to intranuclear parasitism within Enterocytozoonidae microsporidia.</title>
        <authorList>
            <person name="Wiredu Boakye D."/>
            <person name="Jaroenlak P."/>
            <person name="Prachumwat A."/>
            <person name="Williams T.A."/>
            <person name="Bateman K.S."/>
            <person name="Itsathitphaisarn O."/>
            <person name="Sritunyalucksana K."/>
            <person name="Paszkiewicz K.H."/>
            <person name="Moore K.A."/>
            <person name="Stentiford G.D."/>
            <person name="Williams B.A."/>
        </authorList>
    </citation>
    <scope>NUCLEOTIDE SEQUENCE [LARGE SCALE GENOMIC DNA]</scope>
    <source>
        <strain evidence="2 3">GB1</strain>
    </source>
</reference>
<dbReference type="AlphaFoldDB" id="A0A1X0QD85"/>
<feature type="transmembrane region" description="Helical" evidence="1">
    <location>
        <begin position="53"/>
        <end position="72"/>
    </location>
</feature>